<dbReference type="EMBL" id="CACRXK020023737">
    <property type="protein sequence ID" value="CAB4038036.1"/>
    <property type="molecule type" value="Genomic_DNA"/>
</dbReference>
<accession>A0A7D9LR41</accession>
<comment type="caution">
    <text evidence="1">The sequence shown here is derived from an EMBL/GenBank/DDBJ whole genome shotgun (WGS) entry which is preliminary data.</text>
</comment>
<evidence type="ECO:0000313" key="2">
    <source>
        <dbReference type="Proteomes" id="UP001152795"/>
    </source>
</evidence>
<proteinExistence type="predicted"/>
<reference evidence="1" key="1">
    <citation type="submission" date="2020-04" db="EMBL/GenBank/DDBJ databases">
        <authorList>
            <person name="Alioto T."/>
            <person name="Alioto T."/>
            <person name="Gomez Garrido J."/>
        </authorList>
    </citation>
    <scope>NUCLEOTIDE SEQUENCE</scope>
    <source>
        <strain evidence="1">A484AB</strain>
    </source>
</reference>
<feature type="non-terminal residue" evidence="1">
    <location>
        <position position="92"/>
    </location>
</feature>
<evidence type="ECO:0000313" key="1">
    <source>
        <dbReference type="EMBL" id="CAB4038036.1"/>
    </source>
</evidence>
<keyword evidence="2" id="KW-1185">Reference proteome</keyword>
<protein>
    <submittedName>
        <fullName evidence="1">Uncharacterized protein</fullName>
    </submittedName>
</protein>
<gene>
    <name evidence="1" type="ORF">PACLA_8A078478</name>
</gene>
<organism evidence="1 2">
    <name type="scientific">Paramuricea clavata</name>
    <name type="common">Red gorgonian</name>
    <name type="synonym">Violescent sea-whip</name>
    <dbReference type="NCBI Taxonomy" id="317549"/>
    <lineage>
        <taxon>Eukaryota</taxon>
        <taxon>Metazoa</taxon>
        <taxon>Cnidaria</taxon>
        <taxon>Anthozoa</taxon>
        <taxon>Octocorallia</taxon>
        <taxon>Malacalcyonacea</taxon>
        <taxon>Plexauridae</taxon>
        <taxon>Paramuricea</taxon>
    </lineage>
</organism>
<dbReference type="Proteomes" id="UP001152795">
    <property type="component" value="Unassembled WGS sequence"/>
</dbReference>
<name>A0A7D9LR41_PARCT</name>
<sequence length="92" mass="10042">MKYSKLKAINWGLPLAGHKLNVTPIATSRVTNHIKCMVHCAKTEGCVAINLGPAQAGQHECEMLETTRYSILNILSAKTFTAKAGWTYIGPK</sequence>
<dbReference type="AlphaFoldDB" id="A0A7D9LR41"/>